<dbReference type="Pfam" id="PF09346">
    <property type="entry name" value="SMI1_KNR4"/>
    <property type="match status" value="1"/>
</dbReference>
<dbReference type="KEGG" id="saqu:EJC51_45470"/>
<sequence>MGGGSLDRAWSGVEQWLGVMAPASWAALRPPADPAAIARAQEETGAEFPDQLVRLFELHDGADHTEAGAFFPGEARLLSVQEATVLTRRLSGSIDSDEVLGVWWHPQWIPFSANHDGASCCFVDARPGPGYGKVGYFFMESGGECGRWDSLASFTENLADAVENVTKLRGYVPFVKDDALSWD</sequence>
<dbReference type="EMBL" id="CP034463">
    <property type="protein sequence ID" value="AZP22672.1"/>
    <property type="molecule type" value="Genomic_DNA"/>
</dbReference>
<dbReference type="InterPro" id="IPR018958">
    <property type="entry name" value="Knr4/Smi1-like_dom"/>
</dbReference>
<evidence type="ECO:0000313" key="2">
    <source>
        <dbReference type="EMBL" id="AZP22672.1"/>
    </source>
</evidence>
<protein>
    <recommendedName>
        <fullName evidence="1">Knr4/Smi1-like domain-containing protein</fullName>
    </recommendedName>
</protein>
<dbReference type="InterPro" id="IPR037883">
    <property type="entry name" value="Knr4/Smi1-like_sf"/>
</dbReference>
<evidence type="ECO:0000259" key="1">
    <source>
        <dbReference type="SMART" id="SM00860"/>
    </source>
</evidence>
<gene>
    <name evidence="2" type="ORF">EJC51_45470</name>
</gene>
<evidence type="ECO:0000313" key="3">
    <source>
        <dbReference type="Proteomes" id="UP000280197"/>
    </source>
</evidence>
<dbReference type="SUPFAM" id="SSF160631">
    <property type="entry name" value="SMI1/KNR4-like"/>
    <property type="match status" value="1"/>
</dbReference>
<keyword evidence="3" id="KW-1185">Reference proteome</keyword>
<dbReference type="Proteomes" id="UP000280197">
    <property type="component" value="Chromosome"/>
</dbReference>
<reference evidence="2 3" key="1">
    <citation type="submission" date="2018-12" db="EMBL/GenBank/DDBJ databases">
        <authorList>
            <person name="Li K."/>
        </authorList>
    </citation>
    <scope>NUCLEOTIDE SEQUENCE [LARGE SCALE GENOMIC DNA]</scope>
    <source>
        <strain evidence="3">CR22</strain>
    </source>
</reference>
<dbReference type="AlphaFoldDB" id="A0A3Q9C7J7"/>
<name>A0A3Q9C7J7_9ACTN</name>
<organism evidence="2 3">
    <name type="scientific">Streptomyces aquilus</name>
    <dbReference type="NCBI Taxonomy" id="2548456"/>
    <lineage>
        <taxon>Bacteria</taxon>
        <taxon>Bacillati</taxon>
        <taxon>Actinomycetota</taxon>
        <taxon>Actinomycetes</taxon>
        <taxon>Kitasatosporales</taxon>
        <taxon>Streptomycetaceae</taxon>
        <taxon>Streptomyces</taxon>
    </lineage>
</organism>
<feature type="domain" description="Knr4/Smi1-like" evidence="1">
    <location>
        <begin position="31"/>
        <end position="160"/>
    </location>
</feature>
<dbReference type="SMART" id="SM00860">
    <property type="entry name" value="SMI1_KNR4"/>
    <property type="match status" value="1"/>
</dbReference>
<proteinExistence type="predicted"/>
<accession>A0A3Q9C7J7</accession>